<dbReference type="AlphaFoldDB" id="A0AA39IU16"/>
<keyword evidence="2" id="KW-1185">Reference proteome</keyword>
<proteinExistence type="predicted"/>
<sequence length="107" mass="12356">MLALRKVEYMIANLLDTFDNARRRWIIVPQAWEFTAAIKYGSHALTNIVPQAILLRDDESLSREQGKWLDVVIAYPHIFEVHGQPQVDVVFLLISRRYDGTPSCESK</sequence>
<accession>A0AA39IU16</accession>
<evidence type="ECO:0000313" key="2">
    <source>
        <dbReference type="Proteomes" id="UP001175226"/>
    </source>
</evidence>
<comment type="caution">
    <text evidence="1">The sequence shown here is derived from an EMBL/GenBank/DDBJ whole genome shotgun (WGS) entry which is preliminary data.</text>
</comment>
<evidence type="ECO:0000313" key="1">
    <source>
        <dbReference type="EMBL" id="KAK0430465.1"/>
    </source>
</evidence>
<organism evidence="1 2">
    <name type="scientific">Armillaria borealis</name>
    <dbReference type="NCBI Taxonomy" id="47425"/>
    <lineage>
        <taxon>Eukaryota</taxon>
        <taxon>Fungi</taxon>
        <taxon>Dikarya</taxon>
        <taxon>Basidiomycota</taxon>
        <taxon>Agaricomycotina</taxon>
        <taxon>Agaricomycetes</taxon>
        <taxon>Agaricomycetidae</taxon>
        <taxon>Agaricales</taxon>
        <taxon>Marasmiineae</taxon>
        <taxon>Physalacriaceae</taxon>
        <taxon>Armillaria</taxon>
    </lineage>
</organism>
<dbReference type="Proteomes" id="UP001175226">
    <property type="component" value="Unassembled WGS sequence"/>
</dbReference>
<dbReference type="EMBL" id="JAUEPT010000148">
    <property type="protein sequence ID" value="KAK0430465.1"/>
    <property type="molecule type" value="Genomic_DNA"/>
</dbReference>
<gene>
    <name evidence="1" type="ORF">EV421DRAFT_1744047</name>
</gene>
<reference evidence="1" key="1">
    <citation type="submission" date="2023-06" db="EMBL/GenBank/DDBJ databases">
        <authorList>
            <consortium name="Lawrence Berkeley National Laboratory"/>
            <person name="Ahrendt S."/>
            <person name="Sahu N."/>
            <person name="Indic B."/>
            <person name="Wong-Bajracharya J."/>
            <person name="Merenyi Z."/>
            <person name="Ke H.-M."/>
            <person name="Monk M."/>
            <person name="Kocsube S."/>
            <person name="Drula E."/>
            <person name="Lipzen A."/>
            <person name="Balint B."/>
            <person name="Henrissat B."/>
            <person name="Andreopoulos B."/>
            <person name="Martin F.M."/>
            <person name="Harder C.B."/>
            <person name="Rigling D."/>
            <person name="Ford K.L."/>
            <person name="Foster G.D."/>
            <person name="Pangilinan J."/>
            <person name="Papanicolaou A."/>
            <person name="Barry K."/>
            <person name="LaButti K."/>
            <person name="Viragh M."/>
            <person name="Koriabine M."/>
            <person name="Yan M."/>
            <person name="Riley R."/>
            <person name="Champramary S."/>
            <person name="Plett K.L."/>
            <person name="Tsai I.J."/>
            <person name="Slot J."/>
            <person name="Sipos G."/>
            <person name="Plett J."/>
            <person name="Nagy L.G."/>
            <person name="Grigoriev I.V."/>
        </authorList>
    </citation>
    <scope>NUCLEOTIDE SEQUENCE</scope>
    <source>
        <strain evidence="1">FPL87.14</strain>
    </source>
</reference>
<protein>
    <submittedName>
        <fullName evidence="1">Uncharacterized protein</fullName>
    </submittedName>
</protein>
<name>A0AA39IU16_9AGAR</name>